<evidence type="ECO:0000256" key="1">
    <source>
        <dbReference type="ARBA" id="ARBA00004123"/>
    </source>
</evidence>
<proteinExistence type="predicted"/>
<evidence type="ECO:0000256" key="10">
    <source>
        <dbReference type="PROSITE-ProRule" id="PRU00035"/>
    </source>
</evidence>
<name>A0A183D8N6_9BILA</name>
<feature type="domain" description="Bromo" evidence="11">
    <location>
        <begin position="29"/>
        <end position="74"/>
    </location>
</feature>
<evidence type="ECO:0000256" key="8">
    <source>
        <dbReference type="ARBA" id="ARBA00023242"/>
    </source>
</evidence>
<evidence type="ECO:0000256" key="6">
    <source>
        <dbReference type="ARBA" id="ARBA00023117"/>
    </source>
</evidence>
<dbReference type="InterPro" id="IPR010303">
    <property type="entry name" value="RING_CBP-p300"/>
</dbReference>
<dbReference type="InterPro" id="IPR001487">
    <property type="entry name" value="Bromodomain"/>
</dbReference>
<dbReference type="GO" id="GO:0045944">
    <property type="term" value="P:positive regulation of transcription by RNA polymerase II"/>
    <property type="evidence" value="ECO:0007669"/>
    <property type="project" value="TreeGrafter"/>
</dbReference>
<dbReference type="PROSITE" id="PS50014">
    <property type="entry name" value="BROMODOMAIN_2"/>
    <property type="match status" value="1"/>
</dbReference>
<dbReference type="GO" id="GO:0005634">
    <property type="term" value="C:nucleus"/>
    <property type="evidence" value="ECO:0007669"/>
    <property type="project" value="UniProtKB-SubCell"/>
</dbReference>
<dbReference type="SUPFAM" id="SSF47370">
    <property type="entry name" value="Bromodomain"/>
    <property type="match status" value="1"/>
</dbReference>
<evidence type="ECO:0000256" key="2">
    <source>
        <dbReference type="ARBA" id="ARBA00013184"/>
    </source>
</evidence>
<accession>A0A183D8N6</accession>
<dbReference type="SMART" id="SM00297">
    <property type="entry name" value="BROMO"/>
    <property type="match status" value="1"/>
</dbReference>
<dbReference type="WBParaSite" id="GPUH_0000508401-mRNA-1">
    <property type="protein sequence ID" value="GPUH_0000508401-mRNA-1"/>
    <property type="gene ID" value="GPUH_0000508401"/>
</dbReference>
<evidence type="ECO:0000313" key="12">
    <source>
        <dbReference type="WBParaSite" id="GPUH_0000508401-mRNA-1"/>
    </source>
</evidence>
<sequence length="132" mass="15500">LKPVLDKLLSMRASMPFKSRLRSKNPEKQHAIDLSVISSKLRRGLYKNPWDFNDDMWLMFENAWMCHRKNSKVYSYCNKLSQVFVEQINPVMKKLGYCCGQKLSFTPPSLYCDGNSLCTIARDQYYHVYEAT</sequence>
<comment type="subcellular location">
    <subcellularLocation>
        <location evidence="1">Nucleus</location>
    </subcellularLocation>
</comment>
<evidence type="ECO:0000256" key="5">
    <source>
        <dbReference type="ARBA" id="ARBA00023015"/>
    </source>
</evidence>
<keyword evidence="4" id="KW-0156">Chromatin regulator</keyword>
<evidence type="ECO:0000256" key="9">
    <source>
        <dbReference type="ARBA" id="ARBA00048017"/>
    </source>
</evidence>
<dbReference type="AlphaFoldDB" id="A0A183D8N6"/>
<dbReference type="GO" id="GO:0031490">
    <property type="term" value="F:chromatin DNA binding"/>
    <property type="evidence" value="ECO:0007669"/>
    <property type="project" value="TreeGrafter"/>
</dbReference>
<dbReference type="PANTHER" id="PTHR13808:SF1">
    <property type="entry name" value="HISTONE ACETYLTRANSFERASE"/>
    <property type="match status" value="1"/>
</dbReference>
<dbReference type="GO" id="GO:0003713">
    <property type="term" value="F:transcription coactivator activity"/>
    <property type="evidence" value="ECO:0007669"/>
    <property type="project" value="TreeGrafter"/>
</dbReference>
<keyword evidence="8" id="KW-0539">Nucleus</keyword>
<evidence type="ECO:0000256" key="3">
    <source>
        <dbReference type="ARBA" id="ARBA00022679"/>
    </source>
</evidence>
<protein>
    <recommendedName>
        <fullName evidence="2">histone acetyltransferase</fullName>
        <ecNumber evidence="2">2.3.1.48</ecNumber>
    </recommendedName>
</protein>
<evidence type="ECO:0000259" key="11">
    <source>
        <dbReference type="PROSITE" id="PS50014"/>
    </source>
</evidence>
<evidence type="ECO:0000256" key="7">
    <source>
        <dbReference type="ARBA" id="ARBA00023163"/>
    </source>
</evidence>
<evidence type="ECO:0000256" key="4">
    <source>
        <dbReference type="ARBA" id="ARBA00022853"/>
    </source>
</evidence>
<dbReference type="InterPro" id="IPR038547">
    <property type="entry name" value="RING_CBP-p300_sf"/>
</dbReference>
<comment type="catalytic activity">
    <reaction evidence="9">
        <text>L-lysyl-[protein] + acetyl-CoA = N(6)-acetyl-L-lysyl-[protein] + CoA + H(+)</text>
        <dbReference type="Rhea" id="RHEA:45948"/>
        <dbReference type="Rhea" id="RHEA-COMP:9752"/>
        <dbReference type="Rhea" id="RHEA-COMP:10731"/>
        <dbReference type="ChEBI" id="CHEBI:15378"/>
        <dbReference type="ChEBI" id="CHEBI:29969"/>
        <dbReference type="ChEBI" id="CHEBI:57287"/>
        <dbReference type="ChEBI" id="CHEBI:57288"/>
        <dbReference type="ChEBI" id="CHEBI:61930"/>
        <dbReference type="EC" id="2.3.1.48"/>
    </reaction>
</comment>
<dbReference type="GO" id="GO:0004402">
    <property type="term" value="F:histone acetyltransferase activity"/>
    <property type="evidence" value="ECO:0007669"/>
    <property type="project" value="InterPro"/>
</dbReference>
<reference evidence="12" key="1">
    <citation type="submission" date="2016-06" db="UniProtKB">
        <authorList>
            <consortium name="WormBaseParasite"/>
        </authorList>
    </citation>
    <scope>IDENTIFICATION</scope>
</reference>
<dbReference type="GO" id="GO:0000123">
    <property type="term" value="C:histone acetyltransferase complex"/>
    <property type="evidence" value="ECO:0007669"/>
    <property type="project" value="TreeGrafter"/>
</dbReference>
<dbReference type="Pfam" id="PF00439">
    <property type="entry name" value="Bromodomain"/>
    <property type="match status" value="1"/>
</dbReference>
<organism evidence="12">
    <name type="scientific">Gongylonema pulchrum</name>
    <dbReference type="NCBI Taxonomy" id="637853"/>
    <lineage>
        <taxon>Eukaryota</taxon>
        <taxon>Metazoa</taxon>
        <taxon>Ecdysozoa</taxon>
        <taxon>Nematoda</taxon>
        <taxon>Chromadorea</taxon>
        <taxon>Rhabditida</taxon>
        <taxon>Spirurina</taxon>
        <taxon>Spiruromorpha</taxon>
        <taxon>Spiruroidea</taxon>
        <taxon>Gongylonematidae</taxon>
        <taxon>Gongylonema</taxon>
    </lineage>
</organism>
<dbReference type="Gene3D" id="2.10.110.40">
    <property type="match status" value="1"/>
</dbReference>
<keyword evidence="6 10" id="KW-0103">Bromodomain</keyword>
<dbReference type="GO" id="GO:0005667">
    <property type="term" value="C:transcription regulator complex"/>
    <property type="evidence" value="ECO:0007669"/>
    <property type="project" value="TreeGrafter"/>
</dbReference>
<dbReference type="InterPro" id="IPR036427">
    <property type="entry name" value="Bromodomain-like_sf"/>
</dbReference>
<dbReference type="PANTHER" id="PTHR13808">
    <property type="entry name" value="CBP/P300-RELATED"/>
    <property type="match status" value="1"/>
</dbReference>
<dbReference type="Gene3D" id="1.20.920.10">
    <property type="entry name" value="Bromodomain-like"/>
    <property type="match status" value="1"/>
</dbReference>
<keyword evidence="7" id="KW-0804">Transcription</keyword>
<keyword evidence="5" id="KW-0805">Transcription regulation</keyword>
<dbReference type="Pfam" id="PF06001">
    <property type="entry name" value="RING_CBP-p300"/>
    <property type="match status" value="1"/>
</dbReference>
<dbReference type="EC" id="2.3.1.48" evidence="2"/>
<dbReference type="InterPro" id="IPR013178">
    <property type="entry name" value="Histone_AcTrfase_Rtt109/CBP"/>
</dbReference>
<keyword evidence="3" id="KW-0808">Transferase</keyword>